<evidence type="ECO:0000313" key="3">
    <source>
        <dbReference type="Proteomes" id="UP000186455"/>
    </source>
</evidence>
<proteinExistence type="predicted"/>
<dbReference type="InterPro" id="IPR018487">
    <property type="entry name" value="Hemopexin-like_repeat"/>
</dbReference>
<dbReference type="PROSITE" id="PS51642">
    <property type="entry name" value="HEMOPEXIN_2"/>
    <property type="match status" value="1"/>
</dbReference>
<sequence>MDSSYATGSRLDRGHHRPGPERRTEHGPRRHDLPDAGWSSDHIELHRPDGTREVGWKQFYKARWTHNARTWTAAYTTGTAKRMDKLDTALLGSNGNVRFFGGNQYVECDWDSGERIGYTREIKEVWPGLPPEMVLRLEVAFLGPDSNARFISNGSYVECDWDSGERIGNIADITDVWPGLFS</sequence>
<keyword evidence="3" id="KW-1185">Reference proteome</keyword>
<reference evidence="2 3" key="1">
    <citation type="submission" date="2015-06" db="EMBL/GenBank/DDBJ databases">
        <title>Cloning and characterization of the uncialamcin biosynthetic gene cluster.</title>
        <authorList>
            <person name="Yan X."/>
            <person name="Huang T."/>
            <person name="Ge H."/>
            <person name="Shen B."/>
        </authorList>
    </citation>
    <scope>NUCLEOTIDE SEQUENCE [LARGE SCALE GENOMIC DNA]</scope>
    <source>
        <strain evidence="2 3">DCA2648</strain>
    </source>
</reference>
<feature type="region of interest" description="Disordered" evidence="1">
    <location>
        <begin position="1"/>
        <end position="44"/>
    </location>
</feature>
<dbReference type="SUPFAM" id="SSF50923">
    <property type="entry name" value="Hemopexin-like domain"/>
    <property type="match status" value="1"/>
</dbReference>
<dbReference type="AlphaFoldDB" id="A0A1Q4UYW3"/>
<comment type="caution">
    <text evidence="2">The sequence shown here is derived from an EMBL/GenBank/DDBJ whole genome shotgun (WGS) entry which is preliminary data.</text>
</comment>
<name>A0A1Q4UYW3_9ACTN</name>
<dbReference type="Proteomes" id="UP000186455">
    <property type="component" value="Unassembled WGS sequence"/>
</dbReference>
<dbReference type="RefSeq" id="WP_073794941.1">
    <property type="nucleotide sequence ID" value="NZ_LFBV01000011.1"/>
</dbReference>
<dbReference type="EMBL" id="LFBV01000011">
    <property type="protein sequence ID" value="OKH90706.1"/>
    <property type="molecule type" value="Genomic_DNA"/>
</dbReference>
<dbReference type="InterPro" id="IPR036375">
    <property type="entry name" value="Hemopexin-like_dom_sf"/>
</dbReference>
<organism evidence="2 3">
    <name type="scientific">Streptomyces uncialis</name>
    <dbReference type="NCBI Taxonomy" id="1048205"/>
    <lineage>
        <taxon>Bacteria</taxon>
        <taxon>Bacillati</taxon>
        <taxon>Actinomycetota</taxon>
        <taxon>Actinomycetes</taxon>
        <taxon>Kitasatosporales</taxon>
        <taxon>Streptomycetaceae</taxon>
        <taxon>Streptomyces</taxon>
    </lineage>
</organism>
<gene>
    <name evidence="2" type="ORF">AB852_34445</name>
</gene>
<evidence type="ECO:0000256" key="1">
    <source>
        <dbReference type="SAM" id="MobiDB-lite"/>
    </source>
</evidence>
<dbReference type="Gene3D" id="2.110.10.10">
    <property type="entry name" value="Hemopexin-like domain"/>
    <property type="match status" value="1"/>
</dbReference>
<protein>
    <submittedName>
        <fullName evidence="2">Uncharacterized protein</fullName>
    </submittedName>
</protein>
<feature type="compositionally biased region" description="Basic and acidic residues" evidence="1">
    <location>
        <begin position="18"/>
        <end position="34"/>
    </location>
</feature>
<accession>A0A1Q4UYW3</accession>
<evidence type="ECO:0000313" key="2">
    <source>
        <dbReference type="EMBL" id="OKH90706.1"/>
    </source>
</evidence>